<evidence type="ECO:0000256" key="1">
    <source>
        <dbReference type="SAM" id="Phobius"/>
    </source>
</evidence>
<feature type="transmembrane region" description="Helical" evidence="1">
    <location>
        <begin position="32"/>
        <end position="49"/>
    </location>
</feature>
<keyword evidence="1" id="KW-0812">Transmembrane</keyword>
<accession>A0AAE8EUM0</accession>
<keyword evidence="1" id="KW-0472">Membrane</keyword>
<reference evidence="2 3" key="1">
    <citation type="submission" date="2016-09" db="EMBL/GenBank/DDBJ databases">
        <authorList>
            <person name="Doonan J."/>
            <person name="Pachebat J.A."/>
            <person name="Golyshin P.N."/>
            <person name="Denman S."/>
            <person name="Mcdonald J.E."/>
        </authorList>
    </citation>
    <scope>NUCLEOTIDE SEQUENCE [LARGE SCALE GENOMIC DNA]</scope>
    <source>
        <strain evidence="2 3">FRB141</strain>
    </source>
</reference>
<evidence type="ECO:0000313" key="3">
    <source>
        <dbReference type="Proteomes" id="UP000285972"/>
    </source>
</evidence>
<evidence type="ECO:0000313" key="2">
    <source>
        <dbReference type="EMBL" id="RLM26937.1"/>
    </source>
</evidence>
<dbReference type="AlphaFoldDB" id="A0AAE8EUM0"/>
<name>A0AAE8EUM0_9GAMM</name>
<dbReference type="Proteomes" id="UP000285972">
    <property type="component" value="Unassembled WGS sequence"/>
</dbReference>
<keyword evidence="1" id="KW-1133">Transmembrane helix</keyword>
<protein>
    <submittedName>
        <fullName evidence="2">Uncharacterized protein</fullName>
    </submittedName>
</protein>
<comment type="caution">
    <text evidence="2">The sequence shown here is derived from an EMBL/GenBank/DDBJ whole genome shotgun (WGS) entry which is preliminary data.</text>
</comment>
<dbReference type="EMBL" id="MJLX01000013">
    <property type="protein sequence ID" value="RLM26937.1"/>
    <property type="molecule type" value="Genomic_DNA"/>
</dbReference>
<gene>
    <name evidence="2" type="ORF">BIY26_06710</name>
</gene>
<organism evidence="2 3">
    <name type="scientific">Brenneria goodwinii</name>
    <dbReference type="NCBI Taxonomy" id="1109412"/>
    <lineage>
        <taxon>Bacteria</taxon>
        <taxon>Pseudomonadati</taxon>
        <taxon>Pseudomonadota</taxon>
        <taxon>Gammaproteobacteria</taxon>
        <taxon>Enterobacterales</taxon>
        <taxon>Pectobacteriaceae</taxon>
        <taxon>Brenneria</taxon>
    </lineage>
</organism>
<proteinExistence type="predicted"/>
<sequence>MYLLLHQEEPLKMFFLNYMQKESFSGVDSKKINLLLVLVLTVVSQFRILQKDLMLKLQKYKIQSKSTF</sequence>